<proteinExistence type="predicted"/>
<keyword evidence="2" id="KW-1185">Reference proteome</keyword>
<dbReference type="EMBL" id="PZQS01000011">
    <property type="protein sequence ID" value="PVD22554.1"/>
    <property type="molecule type" value="Genomic_DNA"/>
</dbReference>
<gene>
    <name evidence="1" type="ORF">C0Q70_18370</name>
</gene>
<comment type="caution">
    <text evidence="1">The sequence shown here is derived from an EMBL/GenBank/DDBJ whole genome shotgun (WGS) entry which is preliminary data.</text>
</comment>
<evidence type="ECO:0000313" key="1">
    <source>
        <dbReference type="EMBL" id="PVD22554.1"/>
    </source>
</evidence>
<sequence>MSGELSRLSWAEMTLFGRDGHLSINMKNVLFSRMVAPVLGLHHHLIDWLYKIALDPLQGVPVSLYNSFSKHIAVSHRHSVGSSVNLVKQALKGQDPLEAPQRWSLVMKTSLTAALHACPLFAVPTGAMTVDLTAARGVTGCVCTPACDDGQSCDRCRLHLVSQSHSP</sequence>
<protein>
    <submittedName>
        <fullName evidence="1">Uncharacterized protein</fullName>
    </submittedName>
</protein>
<dbReference type="Proteomes" id="UP000245119">
    <property type="component" value="Linkage Group LG11"/>
</dbReference>
<organism evidence="1 2">
    <name type="scientific">Pomacea canaliculata</name>
    <name type="common">Golden apple snail</name>
    <dbReference type="NCBI Taxonomy" id="400727"/>
    <lineage>
        <taxon>Eukaryota</taxon>
        <taxon>Metazoa</taxon>
        <taxon>Spiralia</taxon>
        <taxon>Lophotrochozoa</taxon>
        <taxon>Mollusca</taxon>
        <taxon>Gastropoda</taxon>
        <taxon>Caenogastropoda</taxon>
        <taxon>Architaenioglossa</taxon>
        <taxon>Ampullarioidea</taxon>
        <taxon>Ampullariidae</taxon>
        <taxon>Pomacea</taxon>
    </lineage>
</organism>
<accession>A0A2T7NN21</accession>
<reference evidence="1 2" key="1">
    <citation type="submission" date="2018-04" db="EMBL/GenBank/DDBJ databases">
        <title>The genome of golden apple snail Pomacea canaliculata provides insight into stress tolerance and invasive adaptation.</title>
        <authorList>
            <person name="Liu C."/>
            <person name="Liu B."/>
            <person name="Ren Y."/>
            <person name="Zhang Y."/>
            <person name="Wang H."/>
            <person name="Li S."/>
            <person name="Jiang F."/>
            <person name="Yin L."/>
            <person name="Zhang G."/>
            <person name="Qian W."/>
            <person name="Fan W."/>
        </authorList>
    </citation>
    <scope>NUCLEOTIDE SEQUENCE [LARGE SCALE GENOMIC DNA]</scope>
    <source>
        <strain evidence="1">SZHN2017</strain>
        <tissue evidence="1">Muscle</tissue>
    </source>
</reference>
<name>A0A2T7NN21_POMCA</name>
<evidence type="ECO:0000313" key="2">
    <source>
        <dbReference type="Proteomes" id="UP000245119"/>
    </source>
</evidence>
<dbReference type="AlphaFoldDB" id="A0A2T7NN21"/>